<dbReference type="InterPro" id="IPR036895">
    <property type="entry name" value="Uracil-DNA_glycosylase-like_sf"/>
</dbReference>
<dbReference type="Gene3D" id="3.40.470.10">
    <property type="entry name" value="Uracil-DNA glycosylase-like domain"/>
    <property type="match status" value="1"/>
</dbReference>
<dbReference type="AlphaFoldDB" id="A0A0G0SY58"/>
<dbReference type="NCBIfam" id="TIGR00758">
    <property type="entry name" value="UDG_fam4"/>
    <property type="match status" value="1"/>
</dbReference>
<evidence type="ECO:0000256" key="10">
    <source>
        <dbReference type="ARBA" id="ARBA00023014"/>
    </source>
</evidence>
<accession>A0A0G0SY58</accession>
<comment type="similarity">
    <text evidence="2">Belongs to the uracil-DNA glycosylase (UDG) superfamily. Type 4 (UDGa) family.</text>
</comment>
<dbReference type="PANTHER" id="PTHR33693">
    <property type="entry name" value="TYPE-5 URACIL-DNA GLYCOSYLASE"/>
    <property type="match status" value="1"/>
</dbReference>
<evidence type="ECO:0000256" key="6">
    <source>
        <dbReference type="ARBA" id="ARBA00022723"/>
    </source>
</evidence>
<evidence type="ECO:0000256" key="2">
    <source>
        <dbReference type="ARBA" id="ARBA00006521"/>
    </source>
</evidence>
<dbReference type="SMART" id="SM00987">
    <property type="entry name" value="UreE_C"/>
    <property type="match status" value="1"/>
</dbReference>
<evidence type="ECO:0000256" key="4">
    <source>
        <dbReference type="ARBA" id="ARBA00019403"/>
    </source>
</evidence>
<evidence type="ECO:0000256" key="11">
    <source>
        <dbReference type="ARBA" id="ARBA00023204"/>
    </source>
</evidence>
<evidence type="ECO:0000256" key="7">
    <source>
        <dbReference type="ARBA" id="ARBA00022763"/>
    </source>
</evidence>
<evidence type="ECO:0000256" key="1">
    <source>
        <dbReference type="ARBA" id="ARBA00001400"/>
    </source>
</evidence>
<keyword evidence="6" id="KW-0479">Metal-binding</keyword>
<evidence type="ECO:0000256" key="3">
    <source>
        <dbReference type="ARBA" id="ARBA00012030"/>
    </source>
</evidence>
<dbReference type="GO" id="GO:0051539">
    <property type="term" value="F:4 iron, 4 sulfur cluster binding"/>
    <property type="evidence" value="ECO:0007669"/>
    <property type="project" value="UniProtKB-KW"/>
</dbReference>
<keyword evidence="9" id="KW-0408">Iron</keyword>
<name>A0A0G0SY58_9BACT</name>
<dbReference type="Pfam" id="PF03167">
    <property type="entry name" value="UDG"/>
    <property type="match status" value="1"/>
</dbReference>
<protein>
    <recommendedName>
        <fullName evidence="4">Type-4 uracil-DNA glycosylase</fullName>
        <ecNumber evidence="3">3.2.2.27</ecNumber>
    </recommendedName>
</protein>
<dbReference type="PANTHER" id="PTHR33693:SF1">
    <property type="entry name" value="TYPE-4 URACIL-DNA GLYCOSYLASE"/>
    <property type="match status" value="1"/>
</dbReference>
<keyword evidence="11" id="KW-0234">DNA repair</keyword>
<dbReference type="SMART" id="SM00986">
    <property type="entry name" value="UDG"/>
    <property type="match status" value="1"/>
</dbReference>
<comment type="catalytic activity">
    <reaction evidence="1">
        <text>Hydrolyzes single-stranded DNA or mismatched double-stranded DNA and polynucleotides, releasing free uracil.</text>
        <dbReference type="EC" id="3.2.2.27"/>
    </reaction>
</comment>
<dbReference type="Proteomes" id="UP000034562">
    <property type="component" value="Unassembled WGS sequence"/>
</dbReference>
<dbReference type="GO" id="GO:0004844">
    <property type="term" value="F:uracil DNA N-glycosylase activity"/>
    <property type="evidence" value="ECO:0007669"/>
    <property type="project" value="UniProtKB-EC"/>
</dbReference>
<dbReference type="GO" id="GO:0046872">
    <property type="term" value="F:metal ion binding"/>
    <property type="evidence" value="ECO:0007669"/>
    <property type="project" value="UniProtKB-KW"/>
</dbReference>
<dbReference type="STRING" id="1618563.UU12_C0039G0021"/>
<dbReference type="InterPro" id="IPR051536">
    <property type="entry name" value="UDG_Type-4/5"/>
</dbReference>
<dbReference type="InterPro" id="IPR005122">
    <property type="entry name" value="Uracil-DNA_glycosylase-like"/>
</dbReference>
<dbReference type="GO" id="GO:0006281">
    <property type="term" value="P:DNA repair"/>
    <property type="evidence" value="ECO:0007669"/>
    <property type="project" value="UniProtKB-KW"/>
</dbReference>
<sequence>MSKFKELHKLKEKMEADDSLPLKKGANRLVFGSGNTEASILCIGEGPGRTEDQTGLPFVGQAGKLLEKFLLLAGLERKKVFITNIVHHRPPENRDPEPSEISAYGKYLDKIIEIIDPKVIITLGRFSMAKFLPNVFTTLPNGEEVSRTPTISAVHGKRYEVFLGGRSVVVVPMYHPAASLRNGSVLKSEKLDFINLKNILDEIFNPKNDTVEVQQN</sequence>
<dbReference type="CDD" id="cd10030">
    <property type="entry name" value="UDG-F4_TTUDGA_SPO1dp_like"/>
    <property type="match status" value="1"/>
</dbReference>
<keyword evidence="8" id="KW-0378">Hydrolase</keyword>
<feature type="domain" description="Uracil-DNA glycosylase-like" evidence="12">
    <location>
        <begin position="31"/>
        <end position="197"/>
    </location>
</feature>
<evidence type="ECO:0000313" key="14">
    <source>
        <dbReference type="Proteomes" id="UP000034562"/>
    </source>
</evidence>
<evidence type="ECO:0000259" key="12">
    <source>
        <dbReference type="SMART" id="SM00986"/>
    </source>
</evidence>
<gene>
    <name evidence="13" type="ORF">UU12_C0039G0021</name>
</gene>
<feature type="non-terminal residue" evidence="13">
    <location>
        <position position="216"/>
    </location>
</feature>
<keyword evidence="7" id="KW-0227">DNA damage</keyword>
<dbReference type="EC" id="3.2.2.27" evidence="3"/>
<evidence type="ECO:0000313" key="13">
    <source>
        <dbReference type="EMBL" id="KKR69694.1"/>
    </source>
</evidence>
<keyword evidence="10" id="KW-0411">Iron-sulfur</keyword>
<evidence type="ECO:0000256" key="5">
    <source>
        <dbReference type="ARBA" id="ARBA00022485"/>
    </source>
</evidence>
<dbReference type="EMBL" id="LBZK01000039">
    <property type="protein sequence ID" value="KKR69694.1"/>
    <property type="molecule type" value="Genomic_DNA"/>
</dbReference>
<evidence type="ECO:0000256" key="9">
    <source>
        <dbReference type="ARBA" id="ARBA00023004"/>
    </source>
</evidence>
<comment type="caution">
    <text evidence="13">The sequence shown here is derived from an EMBL/GenBank/DDBJ whole genome shotgun (WGS) entry which is preliminary data.</text>
</comment>
<dbReference type="InterPro" id="IPR005273">
    <property type="entry name" value="Ura-DNA_glyco_family4"/>
</dbReference>
<dbReference type="SUPFAM" id="SSF52141">
    <property type="entry name" value="Uracil-DNA glycosylase-like"/>
    <property type="match status" value="1"/>
</dbReference>
<reference evidence="13 14" key="1">
    <citation type="journal article" date="2015" name="Nature">
        <title>rRNA introns, odd ribosomes, and small enigmatic genomes across a large radiation of phyla.</title>
        <authorList>
            <person name="Brown C.T."/>
            <person name="Hug L.A."/>
            <person name="Thomas B.C."/>
            <person name="Sharon I."/>
            <person name="Castelle C.J."/>
            <person name="Singh A."/>
            <person name="Wilkins M.J."/>
            <person name="Williams K.H."/>
            <person name="Banfield J.F."/>
        </authorList>
    </citation>
    <scope>NUCLEOTIDE SEQUENCE [LARGE SCALE GENOMIC DNA]</scope>
</reference>
<evidence type="ECO:0000256" key="8">
    <source>
        <dbReference type="ARBA" id="ARBA00022801"/>
    </source>
</evidence>
<proteinExistence type="inferred from homology"/>
<organism evidence="13 14">
    <name type="scientific">Candidatus Woesebacteria bacterium GW2011_GWA2_40_7b</name>
    <dbReference type="NCBI Taxonomy" id="1618563"/>
    <lineage>
        <taxon>Bacteria</taxon>
        <taxon>Candidatus Woeseibacteriota</taxon>
    </lineage>
</organism>
<keyword evidence="5" id="KW-0004">4Fe-4S</keyword>